<evidence type="ECO:0000256" key="2">
    <source>
        <dbReference type="ARBA" id="ARBA00022801"/>
    </source>
</evidence>
<evidence type="ECO:0000313" key="5">
    <source>
        <dbReference type="Proteomes" id="UP000461409"/>
    </source>
</evidence>
<keyword evidence="2" id="KW-0378">Hydrolase</keyword>
<evidence type="ECO:0000259" key="3">
    <source>
        <dbReference type="Pfam" id="PF03061"/>
    </source>
</evidence>
<dbReference type="RefSeq" id="WP_160485074.1">
    <property type="nucleotide sequence ID" value="NZ_WUBR01000001.1"/>
</dbReference>
<sequence>MSELPTIPQWPSARMMGAEYLGYDAETQTVEMAFTLPPEFAAMRGTVQGGLLAGPFDEAFGAALYMATGGKLQLTLDLNLSLLRPVPLERFTIKARAAKAGRRVCFLDADLFDVNGKLAARCTATSMVTDWPQAKGAEAEG</sequence>
<name>A0A844XCL7_9SPHN</name>
<dbReference type="Pfam" id="PF03061">
    <property type="entry name" value="4HBT"/>
    <property type="match status" value="1"/>
</dbReference>
<dbReference type="PANTHER" id="PTHR21660">
    <property type="entry name" value="THIOESTERASE SUPERFAMILY MEMBER-RELATED"/>
    <property type="match status" value="1"/>
</dbReference>
<dbReference type="GO" id="GO:0047617">
    <property type="term" value="F:fatty acyl-CoA hydrolase activity"/>
    <property type="evidence" value="ECO:0007669"/>
    <property type="project" value="InterPro"/>
</dbReference>
<accession>A0A844XCL7</accession>
<dbReference type="Gene3D" id="3.10.129.10">
    <property type="entry name" value="Hotdog Thioesterase"/>
    <property type="match status" value="1"/>
</dbReference>
<protein>
    <submittedName>
        <fullName evidence="4">PaaI family thioesterase</fullName>
    </submittedName>
</protein>
<dbReference type="InterPro" id="IPR039298">
    <property type="entry name" value="ACOT13"/>
</dbReference>
<dbReference type="AlphaFoldDB" id="A0A844XCL7"/>
<proteinExistence type="inferred from homology"/>
<gene>
    <name evidence="4" type="ORF">GRF63_06305</name>
</gene>
<evidence type="ECO:0000256" key="1">
    <source>
        <dbReference type="ARBA" id="ARBA00008324"/>
    </source>
</evidence>
<dbReference type="SUPFAM" id="SSF54637">
    <property type="entry name" value="Thioesterase/thiol ester dehydrase-isomerase"/>
    <property type="match status" value="1"/>
</dbReference>
<reference evidence="4 5" key="1">
    <citation type="submission" date="2019-12" db="EMBL/GenBank/DDBJ databases">
        <authorList>
            <person name="Lee S.D."/>
        </authorList>
    </citation>
    <scope>NUCLEOTIDE SEQUENCE [LARGE SCALE GENOMIC DNA]</scope>
    <source>
        <strain evidence="4 5">GH3-10</strain>
    </source>
</reference>
<dbReference type="PANTHER" id="PTHR21660:SF1">
    <property type="entry name" value="ACYL-COENZYME A THIOESTERASE 13"/>
    <property type="match status" value="1"/>
</dbReference>
<comment type="caution">
    <text evidence="4">The sequence shown here is derived from an EMBL/GenBank/DDBJ whole genome shotgun (WGS) entry which is preliminary data.</text>
</comment>
<dbReference type="EMBL" id="WUBR01000001">
    <property type="protein sequence ID" value="MWV27513.1"/>
    <property type="molecule type" value="Genomic_DNA"/>
</dbReference>
<dbReference type="InterPro" id="IPR029069">
    <property type="entry name" value="HotDog_dom_sf"/>
</dbReference>
<reference evidence="4 5" key="2">
    <citation type="submission" date="2020-02" db="EMBL/GenBank/DDBJ databases">
        <title>Erythrobacter dongmakensis sp. nov., isolated from a tidal mudflat.</title>
        <authorList>
            <person name="Kim I.S."/>
        </authorList>
    </citation>
    <scope>NUCLEOTIDE SEQUENCE [LARGE SCALE GENOMIC DNA]</scope>
    <source>
        <strain evidence="4 5">GH3-10</strain>
    </source>
</reference>
<feature type="domain" description="Thioesterase" evidence="3">
    <location>
        <begin position="45"/>
        <end position="119"/>
    </location>
</feature>
<organism evidence="4 5">
    <name type="scientific">Aurantiacibacter rhizosphaerae</name>
    <dbReference type="NCBI Taxonomy" id="2691582"/>
    <lineage>
        <taxon>Bacteria</taxon>
        <taxon>Pseudomonadati</taxon>
        <taxon>Pseudomonadota</taxon>
        <taxon>Alphaproteobacteria</taxon>
        <taxon>Sphingomonadales</taxon>
        <taxon>Erythrobacteraceae</taxon>
        <taxon>Aurantiacibacter</taxon>
    </lineage>
</organism>
<keyword evidence="5" id="KW-1185">Reference proteome</keyword>
<dbReference type="InterPro" id="IPR006683">
    <property type="entry name" value="Thioestr_dom"/>
</dbReference>
<comment type="similarity">
    <text evidence="1">Belongs to the thioesterase PaaI family.</text>
</comment>
<dbReference type="Proteomes" id="UP000461409">
    <property type="component" value="Unassembled WGS sequence"/>
</dbReference>
<dbReference type="CDD" id="cd03443">
    <property type="entry name" value="PaaI_thioesterase"/>
    <property type="match status" value="1"/>
</dbReference>
<evidence type="ECO:0000313" key="4">
    <source>
        <dbReference type="EMBL" id="MWV27513.1"/>
    </source>
</evidence>